<organism evidence="2">
    <name type="scientific">hydrothermal vent metagenome</name>
    <dbReference type="NCBI Taxonomy" id="652676"/>
    <lineage>
        <taxon>unclassified sequences</taxon>
        <taxon>metagenomes</taxon>
        <taxon>ecological metagenomes</taxon>
    </lineage>
</organism>
<evidence type="ECO:0000256" key="1">
    <source>
        <dbReference type="SAM" id="MobiDB-lite"/>
    </source>
</evidence>
<reference evidence="2" key="1">
    <citation type="submission" date="2018-06" db="EMBL/GenBank/DDBJ databases">
        <authorList>
            <person name="Zhirakovskaya E."/>
        </authorList>
    </citation>
    <scope>NUCLEOTIDE SEQUENCE</scope>
</reference>
<feature type="region of interest" description="Disordered" evidence="1">
    <location>
        <begin position="1"/>
        <end position="53"/>
    </location>
</feature>
<sequence length="53" mass="5564">MAQPIAIQQVSPAKKTGAKQGAKSLKMPDLQRKQGKWTLSLSQSRDAGGTALG</sequence>
<evidence type="ECO:0000313" key="2">
    <source>
        <dbReference type="EMBL" id="VAX19926.1"/>
    </source>
</evidence>
<accession>A0A3B1BNL3</accession>
<name>A0A3B1BNL3_9ZZZZ</name>
<protein>
    <submittedName>
        <fullName evidence="2">Uncharacterized protein</fullName>
    </submittedName>
</protein>
<feature type="compositionally biased region" description="Polar residues" evidence="1">
    <location>
        <begin position="1"/>
        <end position="11"/>
    </location>
</feature>
<gene>
    <name evidence="2" type="ORF">MNBD_NITROSPINAE01-630</name>
</gene>
<dbReference type="EMBL" id="UOGC01000100">
    <property type="protein sequence ID" value="VAX19926.1"/>
    <property type="molecule type" value="Genomic_DNA"/>
</dbReference>
<proteinExistence type="predicted"/>
<dbReference type="AlphaFoldDB" id="A0A3B1BNL3"/>